<comment type="caution">
    <text evidence="2">The sequence shown here is derived from an EMBL/GenBank/DDBJ whole genome shotgun (WGS) entry which is preliminary data.</text>
</comment>
<dbReference type="RefSeq" id="WP_109245399.1">
    <property type="nucleotide sequence ID" value="NZ_BFFO01000003.1"/>
</dbReference>
<keyword evidence="3" id="KW-1185">Reference proteome</keyword>
<evidence type="ECO:0000313" key="3">
    <source>
        <dbReference type="Proteomes" id="UP000245021"/>
    </source>
</evidence>
<organism evidence="2 3">
    <name type="scientific">Lactococcus termiticola</name>
    <dbReference type="NCBI Taxonomy" id="2169526"/>
    <lineage>
        <taxon>Bacteria</taxon>
        <taxon>Bacillati</taxon>
        <taxon>Bacillota</taxon>
        <taxon>Bacilli</taxon>
        <taxon>Lactobacillales</taxon>
        <taxon>Streptococcaceae</taxon>
        <taxon>Lactococcus</taxon>
    </lineage>
</organism>
<dbReference type="Pfam" id="PF18885">
    <property type="entry name" value="DUF5648"/>
    <property type="match status" value="1"/>
</dbReference>
<protein>
    <submittedName>
        <fullName evidence="2">Membrane protein</fullName>
    </submittedName>
</protein>
<dbReference type="InterPro" id="IPR043708">
    <property type="entry name" value="DUF5648"/>
</dbReference>
<evidence type="ECO:0000313" key="2">
    <source>
        <dbReference type="EMBL" id="GBG96419.1"/>
    </source>
</evidence>
<name>A0A2R5HEF7_9LACT</name>
<dbReference type="OrthoDB" id="4376109at2"/>
<proteinExistence type="predicted"/>
<gene>
    <name evidence="2" type="ORF">NtB2_00531</name>
</gene>
<dbReference type="EMBL" id="BFFO01000003">
    <property type="protein sequence ID" value="GBG96419.1"/>
    <property type="molecule type" value="Genomic_DNA"/>
</dbReference>
<sequence>MLTVIGLQQSVKASATEQGIYRLYNPITGEHLFTPDANENHVLSTTAGWKAEGLVWEAPTSGQAVYRLYNPALHNHLYTTDKNEVKVLTSGSGWQKDNNGKPLFYSGGGMPVYRVYNAKLNGQHLLTIDKNEYNILPQYGWQQEGAKLYALGKPSTAGTTQTKRVTVNKSDKGAILSSTTGYVKISSGVNTVTSTDSKGNKTVTITTTNIWHKAVATQKTVTININEVTGQTLLSTAGFTKDYQTTSLVK</sequence>
<dbReference type="AlphaFoldDB" id="A0A2R5HEF7"/>
<accession>A0A2R5HEF7</accession>
<dbReference type="Proteomes" id="UP000245021">
    <property type="component" value="Unassembled WGS sequence"/>
</dbReference>
<reference evidence="2 3" key="1">
    <citation type="journal article" date="2018" name="Genome Announc.">
        <title>Draft Genome Sequence of Lactococcus sp. Strain NtB2 (JCM 32569), Isolated from the Gut of the Higher Termite Nasutitermes takasagoensis.</title>
        <authorList>
            <person name="Noda S."/>
            <person name="Aihara C."/>
            <person name="Yuki M."/>
            <person name="Ohkuma M."/>
        </authorList>
    </citation>
    <scope>NUCLEOTIDE SEQUENCE [LARGE SCALE GENOMIC DNA]</scope>
    <source>
        <strain evidence="2 3">NtB2</strain>
    </source>
</reference>
<evidence type="ECO:0000259" key="1">
    <source>
        <dbReference type="Pfam" id="PF18885"/>
    </source>
</evidence>
<feature type="domain" description="DUF5648" evidence="1">
    <location>
        <begin position="20"/>
        <end position="151"/>
    </location>
</feature>